<dbReference type="AlphaFoldDB" id="A0A0B6Y3N1"/>
<protein>
    <submittedName>
        <fullName evidence="2">Uncharacterized protein</fullName>
    </submittedName>
</protein>
<gene>
    <name evidence="2" type="primary">ORF11554</name>
</gene>
<reference evidence="2" key="1">
    <citation type="submission" date="2014-12" db="EMBL/GenBank/DDBJ databases">
        <title>Insight into the proteome of Arion vulgaris.</title>
        <authorList>
            <person name="Aradska J."/>
            <person name="Bulat T."/>
            <person name="Smidak R."/>
            <person name="Sarate P."/>
            <person name="Gangsoo J."/>
            <person name="Sialana F."/>
            <person name="Bilban M."/>
            <person name="Lubec G."/>
        </authorList>
    </citation>
    <scope>NUCLEOTIDE SEQUENCE</scope>
    <source>
        <tissue evidence="2">Skin</tissue>
    </source>
</reference>
<evidence type="ECO:0000256" key="1">
    <source>
        <dbReference type="SAM" id="MobiDB-lite"/>
    </source>
</evidence>
<evidence type="ECO:0000313" key="2">
    <source>
        <dbReference type="EMBL" id="CEK50739.1"/>
    </source>
</evidence>
<feature type="non-terminal residue" evidence="2">
    <location>
        <position position="1"/>
    </location>
</feature>
<proteinExistence type="predicted"/>
<feature type="region of interest" description="Disordered" evidence="1">
    <location>
        <begin position="1"/>
        <end position="57"/>
    </location>
</feature>
<feature type="compositionally biased region" description="Polar residues" evidence="1">
    <location>
        <begin position="34"/>
        <end position="44"/>
    </location>
</feature>
<name>A0A0B6Y3N1_9EUPU</name>
<dbReference type="EMBL" id="HACG01003874">
    <property type="protein sequence ID" value="CEK50739.1"/>
    <property type="molecule type" value="Transcribed_RNA"/>
</dbReference>
<sequence length="57" mass="6316">IDDSSRGEDITQDGDTTWDNSSQSEFDENSSSELKTMNSRTNIGQKKAGVFHFSQVS</sequence>
<organism evidence="2">
    <name type="scientific">Arion vulgaris</name>
    <dbReference type="NCBI Taxonomy" id="1028688"/>
    <lineage>
        <taxon>Eukaryota</taxon>
        <taxon>Metazoa</taxon>
        <taxon>Spiralia</taxon>
        <taxon>Lophotrochozoa</taxon>
        <taxon>Mollusca</taxon>
        <taxon>Gastropoda</taxon>
        <taxon>Heterobranchia</taxon>
        <taxon>Euthyneura</taxon>
        <taxon>Panpulmonata</taxon>
        <taxon>Eupulmonata</taxon>
        <taxon>Stylommatophora</taxon>
        <taxon>Helicina</taxon>
        <taxon>Arionoidea</taxon>
        <taxon>Arionidae</taxon>
        <taxon>Arion</taxon>
    </lineage>
</organism>
<accession>A0A0B6Y3N1</accession>